<sequence length="307" mass="34283">MKSPVKTPRSRQKPRSQTIEFALLGKFNEGDEAAETPIVDVSVGNEEQQAEAKKKGGGFEKLVKLDSANKFEVLKTFMLTEGPDEGCQVILIRPAKPFDFLGLPKNPRAIIFEYYFANQGIVGSAISLDGKRKGLVNDIYAKTYSSEFKSRVGLLSVNKEIYSEAVSVFYSRPIRFESTSAVMDFMAQIETSIRLRLVNIHIKTYQKSSARNALSLLAECKNLVRLHFETGVFSEGDPKKCAKSLYTDAHKFLQTIGVAKGRKDAGVDVLSFDKGALTFKDKDGKSIKPWSEQMVQEMKESLKDKLK</sequence>
<evidence type="ECO:0000313" key="1">
    <source>
        <dbReference type="EMBL" id="EMF13602.1"/>
    </source>
</evidence>
<dbReference type="AlphaFoldDB" id="M3B1D6"/>
<dbReference type="EMBL" id="KB456263">
    <property type="protein sequence ID" value="EMF13602.1"/>
    <property type="molecule type" value="Genomic_DNA"/>
</dbReference>
<protein>
    <submittedName>
        <fullName evidence="1">Uncharacterized protein</fullName>
    </submittedName>
</protein>
<dbReference type="Proteomes" id="UP000016931">
    <property type="component" value="Unassembled WGS sequence"/>
</dbReference>
<dbReference type="PANTHER" id="PTHR42085:SF8">
    <property type="entry name" value="F-BOX DOMAIN-CONTAINING PROTEIN"/>
    <property type="match status" value="1"/>
</dbReference>
<organism evidence="1 2">
    <name type="scientific">Sphaerulina musiva (strain SO2202)</name>
    <name type="common">Poplar stem canker fungus</name>
    <name type="synonym">Septoria musiva</name>
    <dbReference type="NCBI Taxonomy" id="692275"/>
    <lineage>
        <taxon>Eukaryota</taxon>
        <taxon>Fungi</taxon>
        <taxon>Dikarya</taxon>
        <taxon>Ascomycota</taxon>
        <taxon>Pezizomycotina</taxon>
        <taxon>Dothideomycetes</taxon>
        <taxon>Dothideomycetidae</taxon>
        <taxon>Mycosphaerellales</taxon>
        <taxon>Mycosphaerellaceae</taxon>
        <taxon>Sphaerulina</taxon>
    </lineage>
</organism>
<dbReference type="RefSeq" id="XP_016761723.1">
    <property type="nucleotide sequence ID" value="XM_016910357.1"/>
</dbReference>
<accession>M3B1D6</accession>
<proteinExistence type="predicted"/>
<dbReference type="GeneID" id="27907494"/>
<name>M3B1D6_SPHMS</name>
<dbReference type="HOGENOM" id="CLU_054411_0_0_1"/>
<dbReference type="InterPro" id="IPR038883">
    <property type="entry name" value="AN11006-like"/>
</dbReference>
<evidence type="ECO:0000313" key="2">
    <source>
        <dbReference type="Proteomes" id="UP000016931"/>
    </source>
</evidence>
<dbReference type="eggNOG" id="ENOG502RVYB">
    <property type="taxonomic scope" value="Eukaryota"/>
</dbReference>
<dbReference type="OrthoDB" id="62952at2759"/>
<dbReference type="PANTHER" id="PTHR42085">
    <property type="entry name" value="F-BOX DOMAIN-CONTAINING PROTEIN"/>
    <property type="match status" value="1"/>
</dbReference>
<gene>
    <name evidence="1" type="ORF">SEPMUDRAFT_84605</name>
</gene>
<keyword evidence="2" id="KW-1185">Reference proteome</keyword>
<reference evidence="1 2" key="1">
    <citation type="journal article" date="2012" name="PLoS Pathog.">
        <title>Diverse lifestyles and strategies of plant pathogenesis encoded in the genomes of eighteen Dothideomycetes fungi.</title>
        <authorList>
            <person name="Ohm R.A."/>
            <person name="Feau N."/>
            <person name="Henrissat B."/>
            <person name="Schoch C.L."/>
            <person name="Horwitz B.A."/>
            <person name="Barry K.W."/>
            <person name="Condon B.J."/>
            <person name="Copeland A.C."/>
            <person name="Dhillon B."/>
            <person name="Glaser F."/>
            <person name="Hesse C.N."/>
            <person name="Kosti I."/>
            <person name="LaButti K."/>
            <person name="Lindquist E.A."/>
            <person name="Lucas S."/>
            <person name="Salamov A.A."/>
            <person name="Bradshaw R.E."/>
            <person name="Ciuffetti L."/>
            <person name="Hamelin R.C."/>
            <person name="Kema G.H.J."/>
            <person name="Lawrence C."/>
            <person name="Scott J.A."/>
            <person name="Spatafora J.W."/>
            <person name="Turgeon B.G."/>
            <person name="de Wit P.J.G.M."/>
            <person name="Zhong S."/>
            <person name="Goodwin S.B."/>
            <person name="Grigoriev I.V."/>
        </authorList>
    </citation>
    <scope>NUCLEOTIDE SEQUENCE [LARGE SCALE GENOMIC DNA]</scope>
    <source>
        <strain evidence="1 2">SO2202</strain>
    </source>
</reference>